<dbReference type="Proteomes" id="UP000243515">
    <property type="component" value="Unassembled WGS sequence"/>
</dbReference>
<dbReference type="PANTHER" id="PTHR28243">
    <property type="entry name" value="AGL049CP"/>
    <property type="match status" value="1"/>
</dbReference>
<dbReference type="Gene3D" id="2.30.110.10">
    <property type="entry name" value="Electron Transport, Fmn-binding Protein, Chain A"/>
    <property type="match status" value="1"/>
</dbReference>
<dbReference type="EMBL" id="NPHW01003239">
    <property type="protein sequence ID" value="OXV09918.1"/>
    <property type="molecule type" value="Genomic_DNA"/>
</dbReference>
<organism evidence="2 3">
    <name type="scientific">Elaphomyces granulatus</name>
    <dbReference type="NCBI Taxonomy" id="519963"/>
    <lineage>
        <taxon>Eukaryota</taxon>
        <taxon>Fungi</taxon>
        <taxon>Dikarya</taxon>
        <taxon>Ascomycota</taxon>
        <taxon>Pezizomycotina</taxon>
        <taxon>Eurotiomycetes</taxon>
        <taxon>Eurotiomycetidae</taxon>
        <taxon>Eurotiales</taxon>
        <taxon>Elaphomycetaceae</taxon>
        <taxon>Elaphomyces</taxon>
    </lineage>
</organism>
<dbReference type="PANTHER" id="PTHR28243:SF1">
    <property type="entry name" value="PYRIDOXAMINE 5'-PHOSPHATE OXIDASE ALR4036 FAMILY FMN-BINDING DOMAIN-CONTAINING PROTEIN"/>
    <property type="match status" value="1"/>
</dbReference>
<proteinExistence type="predicted"/>
<dbReference type="Pfam" id="PF12766">
    <property type="entry name" value="Pyridox_oxase_2"/>
    <property type="match status" value="1"/>
</dbReference>
<accession>A0A232M0T2</accession>
<evidence type="ECO:0000259" key="1">
    <source>
        <dbReference type="Pfam" id="PF12766"/>
    </source>
</evidence>
<dbReference type="AlphaFoldDB" id="A0A232M0T2"/>
<keyword evidence="3" id="KW-1185">Reference proteome</keyword>
<reference evidence="2 3" key="1">
    <citation type="journal article" date="2015" name="Environ. Microbiol.">
        <title>Metagenome sequence of Elaphomyces granulatus from sporocarp tissue reveals Ascomycota ectomycorrhizal fingerprints of genome expansion and a Proteobacteria-rich microbiome.</title>
        <authorList>
            <person name="Quandt C.A."/>
            <person name="Kohler A."/>
            <person name="Hesse C.N."/>
            <person name="Sharpton T.J."/>
            <person name="Martin F."/>
            <person name="Spatafora J.W."/>
        </authorList>
    </citation>
    <scope>NUCLEOTIDE SEQUENCE [LARGE SCALE GENOMIC DNA]</scope>
    <source>
        <strain evidence="2 3">OSC145934</strain>
    </source>
</reference>
<gene>
    <name evidence="2" type="ORF">Egran_02319</name>
</gene>
<name>A0A232M0T2_9EURO</name>
<evidence type="ECO:0000313" key="3">
    <source>
        <dbReference type="Proteomes" id="UP000243515"/>
    </source>
</evidence>
<dbReference type="InterPro" id="IPR024624">
    <property type="entry name" value="Pyridox_Oxase_Alr4036_FMN-bd"/>
</dbReference>
<protein>
    <recommendedName>
        <fullName evidence="1">Pyridoxamine 5'-phosphate oxidase Alr4036 family FMN-binding domain-containing protein</fullName>
    </recommendedName>
</protein>
<evidence type="ECO:0000313" key="2">
    <source>
        <dbReference type="EMBL" id="OXV09918.1"/>
    </source>
</evidence>
<dbReference type="SUPFAM" id="SSF50475">
    <property type="entry name" value="FMN-binding split barrel"/>
    <property type="match status" value="1"/>
</dbReference>
<dbReference type="InterPro" id="IPR012349">
    <property type="entry name" value="Split_barrel_FMN-bd"/>
</dbReference>
<comment type="caution">
    <text evidence="2">The sequence shown here is derived from an EMBL/GenBank/DDBJ whole genome shotgun (WGS) entry which is preliminary data.</text>
</comment>
<feature type="domain" description="Pyridoxamine 5'-phosphate oxidase Alr4036 family FMN-binding" evidence="1">
    <location>
        <begin position="12"/>
        <end position="130"/>
    </location>
</feature>
<dbReference type="GO" id="GO:0010181">
    <property type="term" value="F:FMN binding"/>
    <property type="evidence" value="ECO:0007669"/>
    <property type="project" value="InterPro"/>
</dbReference>
<dbReference type="OrthoDB" id="5394411at2759"/>
<sequence>MEEPRKSPSSPAPWRSLFQSHIEKMKDPYFVFSTVARDDKGTPVPRARYCVFRGFFGELKLRPSEEDDLKKHHKDGLNPDAFESDMLTFTTDVRMAKVDQLVQSGGAAEAVFWVKEVTSQWRVKGKAFVIGGSPTEKEELDARAEIRRTLRILQQGDIEANNKEWSWDKEVTAYFACLHPIRRGSFKNPPPGLPMAENPTHSDFEFGEEVTDLHDPVARKNFRVVVIRPEEIDQVDLSDYRKGQRWKWTLSNNVDGQWRKIELWP</sequence>